<organism evidence="1 2">
    <name type="scientific">Mesorhizobium vachelliae</name>
    <dbReference type="NCBI Taxonomy" id="3072309"/>
    <lineage>
        <taxon>Bacteria</taxon>
        <taxon>Pseudomonadati</taxon>
        <taxon>Pseudomonadota</taxon>
        <taxon>Alphaproteobacteria</taxon>
        <taxon>Hyphomicrobiales</taxon>
        <taxon>Phyllobacteriaceae</taxon>
        <taxon>Mesorhizobium</taxon>
    </lineage>
</organism>
<protein>
    <submittedName>
        <fullName evidence="1">Uncharacterized protein</fullName>
    </submittedName>
</protein>
<keyword evidence="2" id="KW-1185">Reference proteome</keyword>
<dbReference type="RefSeq" id="WP_320249840.1">
    <property type="nucleotide sequence ID" value="NZ_JAVIIQ010000007.1"/>
</dbReference>
<evidence type="ECO:0000313" key="2">
    <source>
        <dbReference type="Proteomes" id="UP001285154"/>
    </source>
</evidence>
<proteinExistence type="predicted"/>
<reference evidence="1 2" key="1">
    <citation type="submission" date="2023-08" db="EMBL/GenBank/DDBJ databases">
        <title>Implementing the SeqCode for naming new Mesorhizobium species isolated from Vachellia karroo root nodules.</title>
        <authorList>
            <person name="Van Lill M."/>
        </authorList>
    </citation>
    <scope>NUCLEOTIDE SEQUENCE [LARGE SCALE GENOMIC DNA]</scope>
    <source>
        <strain evidence="1 2">VK25D</strain>
    </source>
</reference>
<name>A0ABU5A626_9HYPH</name>
<evidence type="ECO:0000313" key="1">
    <source>
        <dbReference type="EMBL" id="MDX8533138.1"/>
    </source>
</evidence>
<gene>
    <name evidence="1" type="ORF">RFM42_19270</name>
</gene>
<accession>A0ABU5A626</accession>
<comment type="caution">
    <text evidence="1">The sequence shown here is derived from an EMBL/GenBank/DDBJ whole genome shotgun (WGS) entry which is preliminary data.</text>
</comment>
<dbReference type="EMBL" id="JAVIIQ010000007">
    <property type="protein sequence ID" value="MDX8533138.1"/>
    <property type="molecule type" value="Genomic_DNA"/>
</dbReference>
<dbReference type="Proteomes" id="UP001285154">
    <property type="component" value="Unassembled WGS sequence"/>
</dbReference>
<sequence length="42" mass="4749">MGALFLPPAAPGQQAFRTTEMHEEPTPVWYLESCDEVRGRTE</sequence>